<dbReference type="RefSeq" id="WP_166270227.1">
    <property type="nucleotide sequence ID" value="NZ_CP048029.1"/>
</dbReference>
<evidence type="ECO:0000259" key="7">
    <source>
        <dbReference type="PROSITE" id="PS51352"/>
    </source>
</evidence>
<dbReference type="SUPFAM" id="SSF48452">
    <property type="entry name" value="TPR-like"/>
    <property type="match status" value="1"/>
</dbReference>
<dbReference type="InterPro" id="IPR011990">
    <property type="entry name" value="TPR-like_helical_dom_sf"/>
</dbReference>
<feature type="domain" description="Thioredoxin" evidence="7">
    <location>
        <begin position="6"/>
        <end position="113"/>
    </location>
</feature>
<keyword evidence="2" id="KW-0813">Transport</keyword>
<dbReference type="PROSITE" id="PS00194">
    <property type="entry name" value="THIOREDOXIN_1"/>
    <property type="match status" value="1"/>
</dbReference>
<name>A0A6G7VC27_9GAMM</name>
<keyword evidence="4" id="KW-1015">Disulfide bond</keyword>
<evidence type="ECO:0000256" key="6">
    <source>
        <dbReference type="NCBIfam" id="TIGR01068"/>
    </source>
</evidence>
<dbReference type="Pfam" id="PF14561">
    <property type="entry name" value="TPR_20"/>
    <property type="match status" value="1"/>
</dbReference>
<dbReference type="EMBL" id="CP048029">
    <property type="protein sequence ID" value="QIK37460.1"/>
    <property type="molecule type" value="Genomic_DNA"/>
</dbReference>
<accession>A0A6G7VC27</accession>
<evidence type="ECO:0000256" key="3">
    <source>
        <dbReference type="ARBA" id="ARBA00022982"/>
    </source>
</evidence>
<dbReference type="InterPro" id="IPR017937">
    <property type="entry name" value="Thioredoxin_CS"/>
</dbReference>
<dbReference type="PROSITE" id="PS51352">
    <property type="entry name" value="THIOREDOXIN_2"/>
    <property type="match status" value="1"/>
</dbReference>
<evidence type="ECO:0000256" key="2">
    <source>
        <dbReference type="ARBA" id="ARBA00022448"/>
    </source>
</evidence>
<dbReference type="NCBIfam" id="TIGR01068">
    <property type="entry name" value="thioredoxin"/>
    <property type="match status" value="1"/>
</dbReference>
<dbReference type="Gene3D" id="3.40.30.10">
    <property type="entry name" value="Glutaredoxin"/>
    <property type="match status" value="1"/>
</dbReference>
<dbReference type="InterPro" id="IPR005746">
    <property type="entry name" value="Thioredoxin"/>
</dbReference>
<proteinExistence type="inferred from homology"/>
<dbReference type="KEGG" id="cjap:GWK36_05125"/>
<reference evidence="9" key="1">
    <citation type="submission" date="2020-01" db="EMBL/GenBank/DDBJ databases">
        <title>Caldichromatium gen. nov., sp. nov., a thermophilic purple sulfur bacterium member of the family Chromatiaceae isolated from Nakabusa hot spring, Japan.</title>
        <authorList>
            <person name="Saini M.K."/>
            <person name="Hanada S."/>
            <person name="Tank M."/>
        </authorList>
    </citation>
    <scope>NUCLEOTIDE SEQUENCE [LARGE SCALE GENOMIC DNA]</scope>
    <source>
        <strain evidence="9">No.7</strain>
    </source>
</reference>
<evidence type="ECO:0000313" key="9">
    <source>
        <dbReference type="Proteomes" id="UP000502699"/>
    </source>
</evidence>
<dbReference type="PRINTS" id="PR00421">
    <property type="entry name" value="THIOREDOXIN"/>
</dbReference>
<dbReference type="PANTHER" id="PTHR45663">
    <property type="entry name" value="GEO12009P1"/>
    <property type="match status" value="1"/>
</dbReference>
<dbReference type="GO" id="GO:0006950">
    <property type="term" value="P:response to stress"/>
    <property type="evidence" value="ECO:0007669"/>
    <property type="project" value="UniProtKB-ARBA"/>
</dbReference>
<protein>
    <recommendedName>
        <fullName evidence="6">Thioredoxin</fullName>
    </recommendedName>
</protein>
<evidence type="ECO:0000256" key="5">
    <source>
        <dbReference type="ARBA" id="ARBA00023284"/>
    </source>
</evidence>
<dbReference type="GO" id="GO:0005737">
    <property type="term" value="C:cytoplasm"/>
    <property type="evidence" value="ECO:0007669"/>
    <property type="project" value="TreeGrafter"/>
</dbReference>
<organism evidence="8 9">
    <name type="scientific">Caldichromatium japonicum</name>
    <dbReference type="NCBI Taxonomy" id="2699430"/>
    <lineage>
        <taxon>Bacteria</taxon>
        <taxon>Pseudomonadati</taxon>
        <taxon>Pseudomonadota</taxon>
        <taxon>Gammaproteobacteria</taxon>
        <taxon>Chromatiales</taxon>
        <taxon>Chromatiaceae</taxon>
        <taxon>Caldichromatium</taxon>
    </lineage>
</organism>
<dbReference type="GO" id="GO:0015035">
    <property type="term" value="F:protein-disulfide reductase activity"/>
    <property type="evidence" value="ECO:0007669"/>
    <property type="project" value="UniProtKB-UniRule"/>
</dbReference>
<evidence type="ECO:0000256" key="4">
    <source>
        <dbReference type="ARBA" id="ARBA00023157"/>
    </source>
</evidence>
<dbReference type="Proteomes" id="UP000502699">
    <property type="component" value="Chromosome"/>
</dbReference>
<dbReference type="FunFam" id="3.40.30.10:FF:000001">
    <property type="entry name" value="Thioredoxin"/>
    <property type="match status" value="1"/>
</dbReference>
<dbReference type="Gene3D" id="1.25.40.10">
    <property type="entry name" value="Tetratricopeptide repeat domain"/>
    <property type="match status" value="2"/>
</dbReference>
<dbReference type="Pfam" id="PF00085">
    <property type="entry name" value="Thioredoxin"/>
    <property type="match status" value="1"/>
</dbReference>
<evidence type="ECO:0000313" key="8">
    <source>
        <dbReference type="EMBL" id="QIK37460.1"/>
    </source>
</evidence>
<keyword evidence="5" id="KW-0676">Redox-active center</keyword>
<dbReference type="InterPro" id="IPR036249">
    <property type="entry name" value="Thioredoxin-like_sf"/>
</dbReference>
<gene>
    <name evidence="8" type="primary">trxA</name>
    <name evidence="8" type="ORF">GWK36_05125</name>
</gene>
<dbReference type="InterPro" id="IPR013766">
    <property type="entry name" value="Thioredoxin_domain"/>
</dbReference>
<dbReference type="CDD" id="cd02947">
    <property type="entry name" value="TRX_family"/>
    <property type="match status" value="1"/>
</dbReference>
<keyword evidence="3" id="KW-0249">Electron transport</keyword>
<comment type="similarity">
    <text evidence="1">Belongs to the thioredoxin family.</text>
</comment>
<sequence length="287" mass="31884">MSHSPHIVVATAANFQSIVLEGSYRRPVLVDFWADWCAPCRMLMPILAKLADEYQGRFLLAKVNTDEEQALAFQFGIRSLPTVQLLRNGQVVDHFMGALPESQVRAFLEKHLPRASDGLIERVQDAISAGDLASARALFERARREDPDHKRLPLIEVQLLAASGEIDQAQAAIGRLPLELTNDPEVAALRGQLNFAQAIRQAPGETELAVRLSANPQDSEARYQLAAYQVLRGDYEGALEHLLELVRRDRAYGEDAGRKGMIAIFDILGSGHELAARYRARMMSALY</sequence>
<dbReference type="PANTHER" id="PTHR45663:SF11">
    <property type="entry name" value="GEO12009P1"/>
    <property type="match status" value="1"/>
</dbReference>
<dbReference type="Pfam" id="PF14559">
    <property type="entry name" value="TPR_19"/>
    <property type="match status" value="1"/>
</dbReference>
<dbReference type="SUPFAM" id="SSF52833">
    <property type="entry name" value="Thioredoxin-like"/>
    <property type="match status" value="1"/>
</dbReference>
<dbReference type="AlphaFoldDB" id="A0A6G7VC27"/>
<keyword evidence="9" id="KW-1185">Reference proteome</keyword>
<evidence type="ECO:0000256" key="1">
    <source>
        <dbReference type="ARBA" id="ARBA00008987"/>
    </source>
</evidence>